<reference evidence="2" key="1">
    <citation type="submission" date="2021-01" db="EMBL/GenBank/DDBJ databases">
        <authorList>
            <person name="Corre E."/>
            <person name="Pelletier E."/>
            <person name="Niang G."/>
            <person name="Scheremetjew M."/>
            <person name="Finn R."/>
            <person name="Kale V."/>
            <person name="Holt S."/>
            <person name="Cochrane G."/>
            <person name="Meng A."/>
            <person name="Brown T."/>
            <person name="Cohen L."/>
        </authorList>
    </citation>
    <scope>NUCLEOTIDE SEQUENCE</scope>
    <source>
        <strain evidence="2">CCMP1756</strain>
    </source>
</reference>
<dbReference type="SUPFAM" id="SSF48452">
    <property type="entry name" value="TPR-like"/>
    <property type="match status" value="1"/>
</dbReference>
<organism evidence="2">
    <name type="scientific">Pelagomonas calceolata</name>
    <dbReference type="NCBI Taxonomy" id="35677"/>
    <lineage>
        <taxon>Eukaryota</taxon>
        <taxon>Sar</taxon>
        <taxon>Stramenopiles</taxon>
        <taxon>Ochrophyta</taxon>
        <taxon>Pelagophyceae</taxon>
        <taxon>Pelagomonadales</taxon>
        <taxon>Pelagomonadaceae</taxon>
        <taxon>Pelagomonas</taxon>
    </lineage>
</organism>
<keyword evidence="4" id="KW-1185">Reference proteome</keyword>
<accession>A0A7S4A8K9</accession>
<sequence length="201" mass="22029">MQFTINAPTLPKRYERPAAFAAFDEDQLQAAPREEKPPRDREACRRDGCTLAAAGRWGAALELFDEALAIGGAPDPWVLHELRAQALLGLDRCFEAARAAEVSIAGAPDWAPAHATRARALLNFGEVEGSVQSFRRALSCAPGDAELRRELDEVLVLERRLQDLRRERLEAAASASHADVAEVNRCKAALRCTTDPNNMIT</sequence>
<dbReference type="PANTHER" id="PTHR15544:SF0">
    <property type="entry name" value="TETRATRICOPEPTIDE REPEAT PROTEIN 33"/>
    <property type="match status" value="1"/>
</dbReference>
<dbReference type="Proteomes" id="UP000789595">
    <property type="component" value="Unassembled WGS sequence"/>
</dbReference>
<gene>
    <name evidence="2" type="ORF">PCAL00307_LOCUS22388</name>
    <name evidence="3" type="ORF">PECAL_2P22010</name>
</gene>
<dbReference type="PANTHER" id="PTHR15544">
    <property type="entry name" value="OSMOSIS RESPONSIVE FACTOR"/>
    <property type="match status" value="1"/>
</dbReference>
<name>A0A7S4A8K9_9STRA</name>
<reference evidence="3" key="2">
    <citation type="submission" date="2021-11" db="EMBL/GenBank/DDBJ databases">
        <authorList>
            <consortium name="Genoscope - CEA"/>
            <person name="William W."/>
        </authorList>
    </citation>
    <scope>NUCLEOTIDE SEQUENCE</scope>
</reference>
<dbReference type="Gene3D" id="1.25.40.10">
    <property type="entry name" value="Tetratricopeptide repeat domain"/>
    <property type="match status" value="1"/>
</dbReference>
<dbReference type="InterPro" id="IPR052658">
    <property type="entry name" value="TPR-containing"/>
</dbReference>
<dbReference type="EMBL" id="HBIW01025941">
    <property type="protein sequence ID" value="CAE0706937.1"/>
    <property type="molecule type" value="Transcribed_RNA"/>
</dbReference>
<dbReference type="AlphaFoldDB" id="A0A7S4A8K9"/>
<keyword evidence="1" id="KW-0175">Coiled coil</keyword>
<dbReference type="SMART" id="SM00028">
    <property type="entry name" value="TPR"/>
    <property type="match status" value="2"/>
</dbReference>
<feature type="coiled-coil region" evidence="1">
    <location>
        <begin position="147"/>
        <end position="174"/>
    </location>
</feature>
<dbReference type="OrthoDB" id="2423701at2759"/>
<evidence type="ECO:0000313" key="4">
    <source>
        <dbReference type="Proteomes" id="UP000789595"/>
    </source>
</evidence>
<evidence type="ECO:0000256" key="1">
    <source>
        <dbReference type="SAM" id="Coils"/>
    </source>
</evidence>
<dbReference type="InterPro" id="IPR019734">
    <property type="entry name" value="TPR_rpt"/>
</dbReference>
<proteinExistence type="predicted"/>
<protein>
    <submittedName>
        <fullName evidence="2">Uncharacterized protein</fullName>
    </submittedName>
</protein>
<evidence type="ECO:0000313" key="3">
    <source>
        <dbReference type="EMBL" id="CAH0369093.1"/>
    </source>
</evidence>
<dbReference type="InterPro" id="IPR011990">
    <property type="entry name" value="TPR-like_helical_dom_sf"/>
</dbReference>
<dbReference type="EMBL" id="CAKKNE010000002">
    <property type="protein sequence ID" value="CAH0369093.1"/>
    <property type="molecule type" value="Genomic_DNA"/>
</dbReference>
<evidence type="ECO:0000313" key="2">
    <source>
        <dbReference type="EMBL" id="CAE0706937.1"/>
    </source>
</evidence>